<keyword evidence="1" id="KW-0805">Transcription regulation</keyword>
<dbReference type="InterPro" id="IPR000524">
    <property type="entry name" value="Tscrpt_reg_HTH_GntR"/>
</dbReference>
<dbReference type="Pfam" id="PF07729">
    <property type="entry name" value="FCD"/>
    <property type="match status" value="1"/>
</dbReference>
<dbReference type="SMART" id="SM00895">
    <property type="entry name" value="FCD"/>
    <property type="match status" value="1"/>
</dbReference>
<organism evidence="4 5">
    <name type="scientific">Pannonibacter phragmitetus</name>
    <dbReference type="NCBI Taxonomy" id="121719"/>
    <lineage>
        <taxon>Bacteria</taxon>
        <taxon>Pseudomonadati</taxon>
        <taxon>Pseudomonadota</taxon>
        <taxon>Alphaproteobacteria</taxon>
        <taxon>Hyphomicrobiales</taxon>
        <taxon>Stappiaceae</taxon>
        <taxon>Pannonibacter</taxon>
    </lineage>
</organism>
<dbReference type="InterPro" id="IPR036390">
    <property type="entry name" value="WH_DNA-bd_sf"/>
</dbReference>
<proteinExistence type="predicted"/>
<gene>
    <name evidence="4" type="ORF">APZ00_25050</name>
</gene>
<dbReference type="PRINTS" id="PR00035">
    <property type="entry name" value="HTHGNTR"/>
</dbReference>
<dbReference type="Proteomes" id="UP000064921">
    <property type="component" value="Plasmid p.p-1"/>
</dbReference>
<geneLocation type="plasmid" evidence="4 5">
    <name>p.p-1</name>
</geneLocation>
<dbReference type="PANTHER" id="PTHR43537">
    <property type="entry name" value="TRANSCRIPTIONAL REGULATOR, GNTR FAMILY"/>
    <property type="match status" value="1"/>
</dbReference>
<dbReference type="SMART" id="SM00345">
    <property type="entry name" value="HTH_GNTR"/>
    <property type="match status" value="1"/>
</dbReference>
<dbReference type="InterPro" id="IPR036388">
    <property type="entry name" value="WH-like_DNA-bd_sf"/>
</dbReference>
<accession>A0A0L0ISJ8</accession>
<keyword evidence="3" id="KW-0804">Transcription</keyword>
<dbReference type="Gene3D" id="1.20.120.530">
    <property type="entry name" value="GntR ligand-binding domain-like"/>
    <property type="match status" value="1"/>
</dbReference>
<dbReference type="AlphaFoldDB" id="A0A0L0ISJ8"/>
<dbReference type="GO" id="GO:0003677">
    <property type="term" value="F:DNA binding"/>
    <property type="evidence" value="ECO:0007669"/>
    <property type="project" value="UniProtKB-KW"/>
</dbReference>
<dbReference type="GO" id="GO:0003700">
    <property type="term" value="F:DNA-binding transcription factor activity"/>
    <property type="evidence" value="ECO:0007669"/>
    <property type="project" value="InterPro"/>
</dbReference>
<dbReference type="SUPFAM" id="SSF46785">
    <property type="entry name" value="Winged helix' DNA-binding domain"/>
    <property type="match status" value="1"/>
</dbReference>
<name>A0A0L0ISJ8_9HYPH</name>
<dbReference type="PATRIC" id="fig|121719.5.peg.2893"/>
<evidence type="ECO:0000313" key="4">
    <source>
        <dbReference type="EMBL" id="ALV30501.1"/>
    </source>
</evidence>
<dbReference type="CDD" id="cd07377">
    <property type="entry name" value="WHTH_GntR"/>
    <property type="match status" value="1"/>
</dbReference>
<dbReference type="RefSeq" id="WP_050475314.1">
    <property type="nucleotide sequence ID" value="NZ_CP013069.1"/>
</dbReference>
<protein>
    <submittedName>
        <fullName evidence="4">GntR family transcriptional regulator</fullName>
    </submittedName>
</protein>
<evidence type="ECO:0000256" key="2">
    <source>
        <dbReference type="ARBA" id="ARBA00023125"/>
    </source>
</evidence>
<keyword evidence="5" id="KW-1185">Reference proteome</keyword>
<sequence>MAIEAKQPRAGAKGKGTLVTQLVEKLRDAILAGDFKPGERLPSEAQMTQDYNVSRTVIREAVAALKSDGLVEPRQGAGVFVLDVPEPVSLPFQNVDRDRVSSVIELLELRIAVEVESAGLAALRRSPQQEEAILARHDDFYERVQAGEPAVAADFALHLAIAEATNNPRFSEFLTMIGQAIIPRSALSEGKEPAPQHDYMLQIHREHADIVEAISNGDEAAARAAMKLHLRGSLSRYRAAYHTGLRNR</sequence>
<dbReference type="SUPFAM" id="SSF48008">
    <property type="entry name" value="GntR ligand-binding domain-like"/>
    <property type="match status" value="1"/>
</dbReference>
<evidence type="ECO:0000256" key="3">
    <source>
        <dbReference type="ARBA" id="ARBA00023163"/>
    </source>
</evidence>
<dbReference type="Pfam" id="PF00392">
    <property type="entry name" value="GntR"/>
    <property type="match status" value="1"/>
</dbReference>
<dbReference type="PANTHER" id="PTHR43537:SF5">
    <property type="entry name" value="UXU OPERON TRANSCRIPTIONAL REGULATOR"/>
    <property type="match status" value="1"/>
</dbReference>
<dbReference type="Gene3D" id="1.10.10.10">
    <property type="entry name" value="Winged helix-like DNA-binding domain superfamily/Winged helix DNA-binding domain"/>
    <property type="match status" value="1"/>
</dbReference>
<dbReference type="InterPro" id="IPR011711">
    <property type="entry name" value="GntR_C"/>
</dbReference>
<reference evidence="4 5" key="1">
    <citation type="submission" date="2015-10" db="EMBL/GenBank/DDBJ databases">
        <title>The world's first case of liver abscess caused by Pannonibacter phragmitetus.</title>
        <authorList>
            <person name="Ming D."/>
            <person name="Wang M."/>
            <person name="Zhou Y."/>
            <person name="Jiang T."/>
            <person name="Hu S."/>
        </authorList>
    </citation>
    <scope>NUCLEOTIDE SEQUENCE [LARGE SCALE GENOMIC DNA]</scope>
    <source>
        <strain evidence="4 5">31801</strain>
        <plasmid evidence="5">Plasmid p.p-1</plasmid>
    </source>
</reference>
<keyword evidence="2" id="KW-0238">DNA-binding</keyword>
<dbReference type="KEGG" id="pphr:APZ00_25050"/>
<evidence type="ECO:0000313" key="5">
    <source>
        <dbReference type="Proteomes" id="UP000064921"/>
    </source>
</evidence>
<dbReference type="PROSITE" id="PS50949">
    <property type="entry name" value="HTH_GNTR"/>
    <property type="match status" value="1"/>
</dbReference>
<keyword evidence="4" id="KW-0614">Plasmid</keyword>
<dbReference type="EMBL" id="CP013069">
    <property type="protein sequence ID" value="ALV30501.1"/>
    <property type="molecule type" value="Genomic_DNA"/>
</dbReference>
<dbReference type="InterPro" id="IPR008920">
    <property type="entry name" value="TF_FadR/GntR_C"/>
</dbReference>
<evidence type="ECO:0000256" key="1">
    <source>
        <dbReference type="ARBA" id="ARBA00023015"/>
    </source>
</evidence>